<evidence type="ECO:0000313" key="5">
    <source>
        <dbReference type="Proteomes" id="UP000824073"/>
    </source>
</evidence>
<dbReference type="PANTHER" id="PTHR43022">
    <property type="entry name" value="PROTEIN SMF"/>
    <property type="match status" value="1"/>
</dbReference>
<dbReference type="EMBL" id="DVMR01000080">
    <property type="protein sequence ID" value="HIU44658.1"/>
    <property type="molecule type" value="Genomic_DNA"/>
</dbReference>
<dbReference type="NCBIfam" id="TIGR00732">
    <property type="entry name" value="dprA"/>
    <property type="match status" value="1"/>
</dbReference>
<dbReference type="Gene3D" id="1.10.10.10">
    <property type="entry name" value="Winged helix-like DNA-binding domain superfamily/Winged helix DNA-binding domain"/>
    <property type="match status" value="1"/>
</dbReference>
<dbReference type="GO" id="GO:0009294">
    <property type="term" value="P:DNA-mediated transformation"/>
    <property type="evidence" value="ECO:0007669"/>
    <property type="project" value="InterPro"/>
</dbReference>
<evidence type="ECO:0000256" key="1">
    <source>
        <dbReference type="ARBA" id="ARBA00006525"/>
    </source>
</evidence>
<sequence>MHTLGCIWLSEVRLAPVRQAALLRACSSGDEFLCMSPRRAGELCGGLTPKEAIRFQNKSLRRTEEILRRTEDLGGRAVTFYDDDFPAPLRHIPDPPAILYVRGALPDLTKAPAIAVIGKRKASAYGLQTAEKMGYALSRAGVVVVSGMAIGCDGAAHLGALKGGSPTIAVLGTPLDRCSPASHESLMQDIIRYGAVVTEYSLGRPYTASDFPRRNRLISGLALGVVVCEAARKSGTLQTAHQALEQGRDVFAVPGPIGAPNSEGTNELIASGCAQLVTSPQRVLDEYENRWEALGLRPCDPVAAPQKETRELEVPATDCRPAAGDACGRAPAPVPAAGQGIAAAYAADVPEGPQQELLAALSGAMHVDELIEKSGVPAADALQALTFLEITGLVRRLPGKRYERTY</sequence>
<evidence type="ECO:0000313" key="4">
    <source>
        <dbReference type="EMBL" id="HIU44658.1"/>
    </source>
</evidence>
<dbReference type="SUPFAM" id="SSF102405">
    <property type="entry name" value="MCP/YpsA-like"/>
    <property type="match status" value="1"/>
</dbReference>
<dbReference type="InterPro" id="IPR003488">
    <property type="entry name" value="DprA"/>
</dbReference>
<dbReference type="Pfam" id="PF17782">
    <property type="entry name" value="WHD_DprA"/>
    <property type="match status" value="1"/>
</dbReference>
<accession>A0A9D1LMM5</accession>
<evidence type="ECO:0000259" key="3">
    <source>
        <dbReference type="Pfam" id="PF17782"/>
    </source>
</evidence>
<comment type="caution">
    <text evidence="4">The sequence shown here is derived from an EMBL/GenBank/DDBJ whole genome shotgun (WGS) entry which is preliminary data.</text>
</comment>
<gene>
    <name evidence="4" type="primary">dprA</name>
    <name evidence="4" type="ORF">IAB67_10235</name>
</gene>
<reference evidence="4" key="2">
    <citation type="journal article" date="2021" name="PeerJ">
        <title>Extensive microbial diversity within the chicken gut microbiome revealed by metagenomics and culture.</title>
        <authorList>
            <person name="Gilroy R."/>
            <person name="Ravi A."/>
            <person name="Getino M."/>
            <person name="Pursley I."/>
            <person name="Horton D.L."/>
            <person name="Alikhan N.F."/>
            <person name="Baker D."/>
            <person name="Gharbi K."/>
            <person name="Hall N."/>
            <person name="Watson M."/>
            <person name="Adriaenssens E.M."/>
            <person name="Foster-Nyarko E."/>
            <person name="Jarju S."/>
            <person name="Secka A."/>
            <person name="Antonio M."/>
            <person name="Oren A."/>
            <person name="Chaudhuri R.R."/>
            <person name="La Ragione R."/>
            <person name="Hildebrand F."/>
            <person name="Pallen M.J."/>
        </authorList>
    </citation>
    <scope>NUCLEOTIDE SEQUENCE</scope>
    <source>
        <strain evidence="4">CHK191-8634</strain>
    </source>
</reference>
<reference evidence="4" key="1">
    <citation type="submission" date="2020-10" db="EMBL/GenBank/DDBJ databases">
        <authorList>
            <person name="Gilroy R."/>
        </authorList>
    </citation>
    <scope>NUCLEOTIDE SEQUENCE</scope>
    <source>
        <strain evidence="4">CHK191-8634</strain>
    </source>
</reference>
<name>A0A9D1LMM5_9CLOT</name>
<protein>
    <submittedName>
        <fullName evidence="4">DNA-protecting protein DprA</fullName>
    </submittedName>
</protein>
<dbReference type="Pfam" id="PF02481">
    <property type="entry name" value="DNA_processg_A"/>
    <property type="match status" value="1"/>
</dbReference>
<evidence type="ECO:0000259" key="2">
    <source>
        <dbReference type="Pfam" id="PF02481"/>
    </source>
</evidence>
<dbReference type="InterPro" id="IPR057666">
    <property type="entry name" value="DrpA_SLOG"/>
</dbReference>
<dbReference type="InterPro" id="IPR041614">
    <property type="entry name" value="DprA_WH"/>
</dbReference>
<feature type="domain" description="DprA winged helix" evidence="3">
    <location>
        <begin position="345"/>
        <end position="400"/>
    </location>
</feature>
<dbReference type="AlphaFoldDB" id="A0A9D1LMM5"/>
<organism evidence="4 5">
    <name type="scientific">Candidatus Ventrousia excrementavium</name>
    <dbReference type="NCBI Taxonomy" id="2840961"/>
    <lineage>
        <taxon>Bacteria</taxon>
        <taxon>Bacillati</taxon>
        <taxon>Bacillota</taxon>
        <taxon>Clostridia</taxon>
        <taxon>Eubacteriales</taxon>
        <taxon>Clostridiaceae</taxon>
        <taxon>Clostridiaceae incertae sedis</taxon>
        <taxon>Candidatus Ventrousia</taxon>
    </lineage>
</organism>
<proteinExistence type="inferred from homology"/>
<dbReference type="Proteomes" id="UP000824073">
    <property type="component" value="Unassembled WGS sequence"/>
</dbReference>
<dbReference type="Gene3D" id="3.40.50.450">
    <property type="match status" value="1"/>
</dbReference>
<feature type="domain" description="Smf/DprA SLOG" evidence="2">
    <location>
        <begin position="77"/>
        <end position="287"/>
    </location>
</feature>
<dbReference type="PANTHER" id="PTHR43022:SF1">
    <property type="entry name" value="PROTEIN SMF"/>
    <property type="match status" value="1"/>
</dbReference>
<comment type="similarity">
    <text evidence="1">Belongs to the DprA/Smf family.</text>
</comment>
<dbReference type="InterPro" id="IPR036388">
    <property type="entry name" value="WH-like_DNA-bd_sf"/>
</dbReference>